<organism evidence="1 2">
    <name type="scientific">Striga asiatica</name>
    <name type="common">Asiatic witchweed</name>
    <name type="synonym">Buchnera asiatica</name>
    <dbReference type="NCBI Taxonomy" id="4170"/>
    <lineage>
        <taxon>Eukaryota</taxon>
        <taxon>Viridiplantae</taxon>
        <taxon>Streptophyta</taxon>
        <taxon>Embryophyta</taxon>
        <taxon>Tracheophyta</taxon>
        <taxon>Spermatophyta</taxon>
        <taxon>Magnoliopsida</taxon>
        <taxon>eudicotyledons</taxon>
        <taxon>Gunneridae</taxon>
        <taxon>Pentapetalae</taxon>
        <taxon>asterids</taxon>
        <taxon>lamiids</taxon>
        <taxon>Lamiales</taxon>
        <taxon>Orobanchaceae</taxon>
        <taxon>Buchnereae</taxon>
        <taxon>Striga</taxon>
    </lineage>
</organism>
<reference evidence="2" key="1">
    <citation type="journal article" date="2019" name="Curr. Biol.">
        <title>Genome Sequence of Striga asiatica Provides Insight into the Evolution of Plant Parasitism.</title>
        <authorList>
            <person name="Yoshida S."/>
            <person name="Kim S."/>
            <person name="Wafula E.K."/>
            <person name="Tanskanen J."/>
            <person name="Kim Y.M."/>
            <person name="Honaas L."/>
            <person name="Yang Z."/>
            <person name="Spallek T."/>
            <person name="Conn C.E."/>
            <person name="Ichihashi Y."/>
            <person name="Cheong K."/>
            <person name="Cui S."/>
            <person name="Der J.P."/>
            <person name="Gundlach H."/>
            <person name="Jiao Y."/>
            <person name="Hori C."/>
            <person name="Ishida J.K."/>
            <person name="Kasahara H."/>
            <person name="Kiba T."/>
            <person name="Kim M.S."/>
            <person name="Koo N."/>
            <person name="Laohavisit A."/>
            <person name="Lee Y.H."/>
            <person name="Lumba S."/>
            <person name="McCourt P."/>
            <person name="Mortimer J.C."/>
            <person name="Mutuku J.M."/>
            <person name="Nomura T."/>
            <person name="Sasaki-Sekimoto Y."/>
            <person name="Seto Y."/>
            <person name="Wang Y."/>
            <person name="Wakatake T."/>
            <person name="Sakakibara H."/>
            <person name="Demura T."/>
            <person name="Yamaguchi S."/>
            <person name="Yoneyama K."/>
            <person name="Manabe R.I."/>
            <person name="Nelson D.C."/>
            <person name="Schulman A.H."/>
            <person name="Timko M.P."/>
            <person name="dePamphilis C.W."/>
            <person name="Choi D."/>
            <person name="Shirasu K."/>
        </authorList>
    </citation>
    <scope>NUCLEOTIDE SEQUENCE [LARGE SCALE GENOMIC DNA]</scope>
    <source>
        <strain evidence="2">cv. UVA1</strain>
    </source>
</reference>
<dbReference type="AlphaFoldDB" id="A0A5A7QD04"/>
<protein>
    <submittedName>
        <fullName evidence="1">DHHC-type zinc finger family protein</fullName>
    </submittedName>
</protein>
<evidence type="ECO:0000313" key="2">
    <source>
        <dbReference type="Proteomes" id="UP000325081"/>
    </source>
</evidence>
<gene>
    <name evidence="1" type="ORF">STAS_19751</name>
</gene>
<accession>A0A5A7QD04</accession>
<dbReference type="Proteomes" id="UP000325081">
    <property type="component" value="Unassembled WGS sequence"/>
</dbReference>
<keyword evidence="2" id="KW-1185">Reference proteome</keyword>
<comment type="caution">
    <text evidence="1">The sequence shown here is derived from an EMBL/GenBank/DDBJ whole genome shotgun (WGS) entry which is preliminary data.</text>
</comment>
<evidence type="ECO:0000313" key="1">
    <source>
        <dbReference type="EMBL" id="GER42924.1"/>
    </source>
</evidence>
<name>A0A5A7QD04_STRAF</name>
<dbReference type="EMBL" id="BKCP01006515">
    <property type="protein sequence ID" value="GER42924.1"/>
    <property type="molecule type" value="Genomic_DNA"/>
</dbReference>
<proteinExistence type="predicted"/>
<sequence>RSPLFPFSRTHSFLSLNTRSLRRRATTCSATSNGVSWILRKLSTSFFFIIATFATNHSAITTAYSCTKGTHHFVVKSAGKNISKWMKPPKKDGNFHPQRIYSESAAKESDTKKVLRTGTTVVVA</sequence>
<feature type="non-terminal residue" evidence="1">
    <location>
        <position position="1"/>
    </location>
</feature>